<name>M7TVP3_EUTLA</name>
<reference evidence="2" key="1">
    <citation type="journal article" date="2013" name="Genome Announc.">
        <title>Draft genome sequence of the grapevine dieback fungus Eutypa lata UCR-EL1.</title>
        <authorList>
            <person name="Blanco-Ulate B."/>
            <person name="Rolshausen P.E."/>
            <person name="Cantu D."/>
        </authorList>
    </citation>
    <scope>NUCLEOTIDE SEQUENCE [LARGE SCALE GENOMIC DNA]</scope>
    <source>
        <strain evidence="2">UCR-EL1</strain>
    </source>
</reference>
<sequence length="124" mass="13637">MKPHPQDIITSALGTLKDEIAHIFTGQESPEITIVSHPEHFNSSLSAAVTAAASAADVLGIVQPWRGGLQYYLTSRLAYHLNSCEGLQLESTCDLEDEHHHVLFVNYKRVLSTALYDGLHELGK</sequence>
<dbReference type="AlphaFoldDB" id="M7TVP3"/>
<dbReference type="HOGENOM" id="CLU_2003915_0_0_1"/>
<dbReference type="OrthoDB" id="5316634at2759"/>
<evidence type="ECO:0000313" key="2">
    <source>
        <dbReference type="Proteomes" id="UP000012174"/>
    </source>
</evidence>
<dbReference type="eggNOG" id="ENOG502SXXG">
    <property type="taxonomic scope" value="Eukaryota"/>
</dbReference>
<organism evidence="1 2">
    <name type="scientific">Eutypa lata (strain UCR-EL1)</name>
    <name type="common">Grapevine dieback disease fungus</name>
    <name type="synonym">Eutypa armeniacae</name>
    <dbReference type="NCBI Taxonomy" id="1287681"/>
    <lineage>
        <taxon>Eukaryota</taxon>
        <taxon>Fungi</taxon>
        <taxon>Dikarya</taxon>
        <taxon>Ascomycota</taxon>
        <taxon>Pezizomycotina</taxon>
        <taxon>Sordariomycetes</taxon>
        <taxon>Xylariomycetidae</taxon>
        <taxon>Xylariales</taxon>
        <taxon>Diatrypaceae</taxon>
        <taxon>Eutypa</taxon>
    </lineage>
</organism>
<dbReference type="EMBL" id="KB705796">
    <property type="protein sequence ID" value="EMR70720.1"/>
    <property type="molecule type" value="Genomic_DNA"/>
</dbReference>
<dbReference type="KEGG" id="ela:UCREL1_2249"/>
<dbReference type="Proteomes" id="UP000012174">
    <property type="component" value="Unassembled WGS sequence"/>
</dbReference>
<protein>
    <submittedName>
        <fullName evidence="1">Uncharacterized protein</fullName>
    </submittedName>
</protein>
<keyword evidence="2" id="KW-1185">Reference proteome</keyword>
<proteinExistence type="predicted"/>
<accession>M7TVP3</accession>
<gene>
    <name evidence="1" type="ORF">UCREL1_2249</name>
</gene>
<evidence type="ECO:0000313" key="1">
    <source>
        <dbReference type="EMBL" id="EMR70720.1"/>
    </source>
</evidence>